<evidence type="ECO:0000256" key="7">
    <source>
        <dbReference type="SAM" id="Phobius"/>
    </source>
</evidence>
<keyword evidence="5 7" id="KW-1133">Transmembrane helix</keyword>
<dbReference type="PIRSF" id="PIRSF006066">
    <property type="entry name" value="HI0050"/>
    <property type="match status" value="1"/>
</dbReference>
<evidence type="ECO:0000259" key="8">
    <source>
        <dbReference type="Pfam" id="PF06808"/>
    </source>
</evidence>
<evidence type="ECO:0000256" key="2">
    <source>
        <dbReference type="ARBA" id="ARBA00022475"/>
    </source>
</evidence>
<name>A0ABR8XLH2_9BACL</name>
<keyword evidence="4 7" id="KW-0812">Transmembrane</keyword>
<comment type="subcellular location">
    <subcellularLocation>
        <location evidence="1">Cell inner membrane</location>
        <topology evidence="1">Multi-pass membrane protein</topology>
    </subcellularLocation>
</comment>
<keyword evidence="10" id="KW-1185">Reference proteome</keyword>
<dbReference type="InterPro" id="IPR010656">
    <property type="entry name" value="DctM"/>
</dbReference>
<feature type="transmembrane region" description="Helical" evidence="7">
    <location>
        <begin position="271"/>
        <end position="292"/>
    </location>
</feature>
<organism evidence="9 10">
    <name type="scientific">Solibacillus merdavium</name>
    <dbReference type="NCBI Taxonomy" id="2762218"/>
    <lineage>
        <taxon>Bacteria</taxon>
        <taxon>Bacillati</taxon>
        <taxon>Bacillota</taxon>
        <taxon>Bacilli</taxon>
        <taxon>Bacillales</taxon>
        <taxon>Caryophanaceae</taxon>
        <taxon>Solibacillus</taxon>
    </lineage>
</organism>
<dbReference type="Pfam" id="PF06808">
    <property type="entry name" value="DctM"/>
    <property type="match status" value="1"/>
</dbReference>
<evidence type="ECO:0000256" key="5">
    <source>
        <dbReference type="ARBA" id="ARBA00022989"/>
    </source>
</evidence>
<keyword evidence="6 7" id="KW-0472">Membrane</keyword>
<feature type="transmembrane region" description="Helical" evidence="7">
    <location>
        <begin position="94"/>
        <end position="123"/>
    </location>
</feature>
<proteinExistence type="predicted"/>
<feature type="transmembrane region" description="Helical" evidence="7">
    <location>
        <begin position="170"/>
        <end position="195"/>
    </location>
</feature>
<reference evidence="9 10" key="1">
    <citation type="submission" date="2020-08" db="EMBL/GenBank/DDBJ databases">
        <title>A Genomic Blueprint of the Chicken Gut Microbiome.</title>
        <authorList>
            <person name="Gilroy R."/>
            <person name="Ravi A."/>
            <person name="Getino M."/>
            <person name="Pursley I."/>
            <person name="Horton D.L."/>
            <person name="Alikhan N.-F."/>
            <person name="Baker D."/>
            <person name="Gharbi K."/>
            <person name="Hall N."/>
            <person name="Watson M."/>
            <person name="Adriaenssens E.M."/>
            <person name="Foster-Nyarko E."/>
            <person name="Jarju S."/>
            <person name="Secka A."/>
            <person name="Antonio M."/>
            <person name="Oren A."/>
            <person name="Chaudhuri R."/>
            <person name="La Ragione R.M."/>
            <person name="Hildebrand F."/>
            <person name="Pallen M.J."/>
        </authorList>
    </citation>
    <scope>NUCLEOTIDE SEQUENCE [LARGE SCALE GENOMIC DNA]</scope>
    <source>
        <strain evidence="9 10">Sa1YVA6</strain>
    </source>
</reference>
<feature type="transmembrane region" description="Helical" evidence="7">
    <location>
        <begin position="396"/>
        <end position="421"/>
    </location>
</feature>
<dbReference type="InterPro" id="IPR004681">
    <property type="entry name" value="TRAP_DctM"/>
</dbReference>
<feature type="transmembrane region" description="Helical" evidence="7">
    <location>
        <begin position="312"/>
        <end position="339"/>
    </location>
</feature>
<dbReference type="PANTHER" id="PTHR33362:SF5">
    <property type="entry name" value="C4-DICARBOXYLATE TRAP TRANSPORTER LARGE PERMEASE PROTEIN DCTM"/>
    <property type="match status" value="1"/>
</dbReference>
<gene>
    <name evidence="9" type="ORF">H9632_06915</name>
</gene>
<dbReference type="Proteomes" id="UP000600565">
    <property type="component" value="Unassembled WGS sequence"/>
</dbReference>
<feature type="transmembrane region" description="Helical" evidence="7">
    <location>
        <begin position="6"/>
        <end position="34"/>
    </location>
</feature>
<dbReference type="RefSeq" id="WP_191703382.1">
    <property type="nucleotide sequence ID" value="NZ_JACSPW010000005.1"/>
</dbReference>
<keyword evidence="2" id="KW-1003">Cell membrane</keyword>
<feature type="transmembrane region" description="Helical" evidence="7">
    <location>
        <begin position="135"/>
        <end position="158"/>
    </location>
</feature>
<feature type="domain" description="TRAP C4-dicarboxylate transport system permease DctM subunit" evidence="8">
    <location>
        <begin position="7"/>
        <end position="416"/>
    </location>
</feature>
<dbReference type="EMBL" id="JACSPW010000005">
    <property type="protein sequence ID" value="MBD8032793.1"/>
    <property type="molecule type" value="Genomic_DNA"/>
</dbReference>
<keyword evidence="3" id="KW-0997">Cell inner membrane</keyword>
<dbReference type="PANTHER" id="PTHR33362">
    <property type="entry name" value="SIALIC ACID TRAP TRANSPORTER PERMEASE PROTEIN SIAT-RELATED"/>
    <property type="match status" value="1"/>
</dbReference>
<feature type="transmembrane region" description="Helical" evidence="7">
    <location>
        <begin position="240"/>
        <end position="259"/>
    </location>
</feature>
<evidence type="ECO:0000313" key="10">
    <source>
        <dbReference type="Proteomes" id="UP000600565"/>
    </source>
</evidence>
<accession>A0ABR8XLH2</accession>
<evidence type="ECO:0000256" key="4">
    <source>
        <dbReference type="ARBA" id="ARBA00022692"/>
    </source>
</evidence>
<feature type="transmembrane region" description="Helical" evidence="7">
    <location>
        <begin position="346"/>
        <end position="370"/>
    </location>
</feature>
<comment type="caution">
    <text evidence="9">The sequence shown here is derived from an EMBL/GenBank/DDBJ whole genome shotgun (WGS) entry which is preliminary data.</text>
</comment>
<dbReference type="NCBIfam" id="TIGR00786">
    <property type="entry name" value="dctM"/>
    <property type="match status" value="1"/>
</dbReference>
<protein>
    <submittedName>
        <fullName evidence="9">TRAP transporter large permease</fullName>
    </submittedName>
</protein>
<evidence type="ECO:0000256" key="3">
    <source>
        <dbReference type="ARBA" id="ARBA00022519"/>
    </source>
</evidence>
<evidence type="ECO:0000256" key="1">
    <source>
        <dbReference type="ARBA" id="ARBA00004429"/>
    </source>
</evidence>
<evidence type="ECO:0000256" key="6">
    <source>
        <dbReference type="ARBA" id="ARBA00023136"/>
    </source>
</evidence>
<feature type="transmembrane region" description="Helical" evidence="7">
    <location>
        <begin position="216"/>
        <end position="234"/>
    </location>
</feature>
<evidence type="ECO:0000313" key="9">
    <source>
        <dbReference type="EMBL" id="MBD8032793.1"/>
    </source>
</evidence>
<sequence>MADIILFVVLLILIFINVPIAIALAMAATTFFVIQSEMPIVAIFQRMFNSIDSFPLLAVPFFLLAGKLMESGGISRRLIHLAEVMLGRVRGGLALVSIISCAFFAALSGSAAATTAAVGAIMIPAMVKKGYDKSFSTAIQAAGGTIGVIIPPSVPLVLFGVTASVSISDLFLAGIIPGIFVTFALLVLVYIVSILQGYGGGEKYDFKEFFLALKDSILALMMPVIILGGIYSGFFTATEAALVAVVYGLIVGVFIYREITLKDLYHIFSSATVMSASILFIIAGASVFAYYLTRERIPMQITEALLSVTDNWIFALLIINFILLIVGTFMETAAAILILTPILAPVATALGIDLVHFGIIMIVNLAIGYITPPVGLNLFVANKIAGTKLEGVMRAIIPFILVMIICVLIISFVPALSLFLVK</sequence>